<organism evidence="16 17">
    <name type="scientific">Cricetulus griseus</name>
    <name type="common">Chinese hamster</name>
    <name type="synonym">Cricetulus barabensis griseus</name>
    <dbReference type="NCBI Taxonomy" id="10029"/>
    <lineage>
        <taxon>Eukaryota</taxon>
        <taxon>Metazoa</taxon>
        <taxon>Chordata</taxon>
        <taxon>Craniata</taxon>
        <taxon>Vertebrata</taxon>
        <taxon>Euteleostomi</taxon>
        <taxon>Mammalia</taxon>
        <taxon>Eutheria</taxon>
        <taxon>Euarchontoglires</taxon>
        <taxon>Glires</taxon>
        <taxon>Rodentia</taxon>
        <taxon>Myomorpha</taxon>
        <taxon>Muroidea</taxon>
        <taxon>Cricetidae</taxon>
        <taxon>Cricetinae</taxon>
        <taxon>Cricetulus</taxon>
    </lineage>
</organism>
<dbReference type="Gene3D" id="3.60.20.30">
    <property type="entry name" value="(Glycosyl)asparaginase"/>
    <property type="match status" value="1"/>
</dbReference>
<evidence type="ECO:0000256" key="15">
    <source>
        <dbReference type="SAM" id="MobiDB-lite"/>
    </source>
</evidence>
<feature type="region of interest" description="Disordered" evidence="15">
    <location>
        <begin position="1"/>
        <end position="25"/>
    </location>
</feature>
<comment type="catalytic activity">
    <reaction evidence="1">
        <text>Cleavage of a beta-linked Asp residue from the N-terminus of a polypeptide.</text>
        <dbReference type="EC" id="3.4.19.5"/>
    </reaction>
</comment>
<evidence type="ECO:0000313" key="16">
    <source>
        <dbReference type="EMBL" id="ERE78509.1"/>
    </source>
</evidence>
<dbReference type="EC" id="3.5.1.1" evidence="4"/>
<dbReference type="InterPro" id="IPR000246">
    <property type="entry name" value="Peptidase_T2"/>
</dbReference>
<dbReference type="SUPFAM" id="SSF56235">
    <property type="entry name" value="N-terminal nucleophile aminohydrolases (Ntn hydrolases)"/>
    <property type="match status" value="1"/>
</dbReference>
<dbReference type="Proteomes" id="UP000030759">
    <property type="component" value="Unassembled WGS sequence"/>
</dbReference>
<dbReference type="CDD" id="cd04702">
    <property type="entry name" value="ASRGL1_like"/>
    <property type="match status" value="1"/>
</dbReference>
<evidence type="ECO:0000256" key="10">
    <source>
        <dbReference type="ARBA" id="ARBA00029701"/>
    </source>
</evidence>
<comment type="subunit">
    <text evidence="9">Heterodimer of an alpha and beta chain produced by autocleavage. This heterodimer may then dimerize in turn, giving rise to a heterotetramer.</text>
</comment>
<dbReference type="InterPro" id="IPR033844">
    <property type="entry name" value="ASRGL1_meta"/>
</dbReference>
<name>A0A061IAN4_CRIGR</name>
<dbReference type="InterPro" id="IPR029055">
    <property type="entry name" value="Ntn_hydrolases_N"/>
</dbReference>
<evidence type="ECO:0000256" key="11">
    <source>
        <dbReference type="ARBA" id="ARBA00029780"/>
    </source>
</evidence>
<evidence type="ECO:0000256" key="7">
    <source>
        <dbReference type="ARBA" id="ARBA00022801"/>
    </source>
</evidence>
<evidence type="ECO:0000256" key="1">
    <source>
        <dbReference type="ARBA" id="ARBA00000306"/>
    </source>
</evidence>
<evidence type="ECO:0000256" key="8">
    <source>
        <dbReference type="ARBA" id="ARBA00022813"/>
    </source>
</evidence>
<comment type="similarity">
    <text evidence="2">Belongs to the Ntn-hydrolase family.</text>
</comment>
<proteinExistence type="inferred from homology"/>
<dbReference type="GO" id="GO:0006508">
    <property type="term" value="P:proteolysis"/>
    <property type="evidence" value="ECO:0007669"/>
    <property type="project" value="UniProtKB-KW"/>
</dbReference>
<sequence>MATAPPRDSVPSVRGSVTAPASPTARGSVDVNLVVVVHGGGASNISADRKERVREVMAKAATEGYNILKAGGSAVDAVEGAVVILENDPEFNAGCGSVLNEKGDIEMDASIMDGKDLSSGAVSAVRCIENPVKLARLVMEKTPHCFLTAHGAEKFAADVGMPQIPVEKLITERSKKHLEKEKLDKGGQKPDCPNFLKVVCELRIELISKSSWSGAGGYADNDLGAVSTTGHGESILKVNLARLALFHVEQGKTVDEAAELALNYMKSKLKGLGGLILVNKTGDWVAKWTSTSMPWAAVKNGKLQAGIDLCETRTSDLKTFSVSGGPFY</sequence>
<dbReference type="EMBL" id="KE673049">
    <property type="protein sequence ID" value="ERE78509.1"/>
    <property type="molecule type" value="Genomic_DNA"/>
</dbReference>
<evidence type="ECO:0000256" key="9">
    <source>
        <dbReference type="ARBA" id="ARBA00025988"/>
    </source>
</evidence>
<evidence type="ECO:0000256" key="13">
    <source>
        <dbReference type="ARBA" id="ARBA00030667"/>
    </source>
</evidence>
<keyword evidence="8" id="KW-0068">Autocatalytic cleavage</keyword>
<keyword evidence="7 16" id="KW-0378">Hydrolase</keyword>
<gene>
    <name evidence="16" type="ORF">H671_3g10298</name>
</gene>
<reference evidence="17" key="1">
    <citation type="journal article" date="2013" name="Nat. Biotechnol.">
        <title>Chinese hamster genome sequenced from sorted chromosomes.</title>
        <authorList>
            <person name="Brinkrolf K."/>
            <person name="Rupp O."/>
            <person name="Laux H."/>
            <person name="Kollin F."/>
            <person name="Ernst W."/>
            <person name="Linke B."/>
            <person name="Kofler R."/>
            <person name="Romand S."/>
            <person name="Hesse F."/>
            <person name="Budach W.E."/>
            <person name="Galosy S."/>
            <person name="Muller D."/>
            <person name="Noll T."/>
            <person name="Wienberg J."/>
            <person name="Jostock T."/>
            <person name="Leonard M."/>
            <person name="Grillari J."/>
            <person name="Tauch A."/>
            <person name="Goesmann A."/>
            <person name="Helk B."/>
            <person name="Mott J.E."/>
            <person name="Puhler A."/>
            <person name="Borth N."/>
        </authorList>
    </citation>
    <scope>NUCLEOTIDE SEQUENCE [LARGE SCALE GENOMIC DNA]</scope>
    <source>
        <strain evidence="17">17A/GY</strain>
    </source>
</reference>
<evidence type="ECO:0000313" key="17">
    <source>
        <dbReference type="Proteomes" id="UP000030759"/>
    </source>
</evidence>
<dbReference type="PANTHER" id="PTHR10188:SF41">
    <property type="entry name" value="ISOASPARTYL PEPTIDASE_L-ASPARAGINASE"/>
    <property type="match status" value="1"/>
</dbReference>
<dbReference type="Pfam" id="PF01112">
    <property type="entry name" value="Asparaginase_2"/>
    <property type="match status" value="2"/>
</dbReference>
<dbReference type="GO" id="GO:0004067">
    <property type="term" value="F:asparaginase activity"/>
    <property type="evidence" value="ECO:0007669"/>
    <property type="project" value="UniProtKB-EC"/>
</dbReference>
<evidence type="ECO:0000256" key="12">
    <source>
        <dbReference type="ARBA" id="ARBA00030414"/>
    </source>
</evidence>
<evidence type="ECO:0000256" key="3">
    <source>
        <dbReference type="ARBA" id="ARBA00012879"/>
    </source>
</evidence>
<evidence type="ECO:0000256" key="6">
    <source>
        <dbReference type="ARBA" id="ARBA00022670"/>
    </source>
</evidence>
<comment type="catalytic activity">
    <reaction evidence="14">
        <text>L-asparagine + H2O = L-aspartate + NH4(+)</text>
        <dbReference type="Rhea" id="RHEA:21016"/>
        <dbReference type="ChEBI" id="CHEBI:15377"/>
        <dbReference type="ChEBI" id="CHEBI:28938"/>
        <dbReference type="ChEBI" id="CHEBI:29991"/>
        <dbReference type="ChEBI" id="CHEBI:58048"/>
        <dbReference type="EC" id="3.5.1.1"/>
    </reaction>
</comment>
<evidence type="ECO:0000256" key="2">
    <source>
        <dbReference type="ARBA" id="ARBA00010872"/>
    </source>
</evidence>
<dbReference type="PANTHER" id="PTHR10188">
    <property type="entry name" value="L-ASPARAGINASE"/>
    <property type="match status" value="1"/>
</dbReference>
<evidence type="ECO:0000256" key="4">
    <source>
        <dbReference type="ARBA" id="ARBA00012920"/>
    </source>
</evidence>
<dbReference type="GO" id="GO:0005737">
    <property type="term" value="C:cytoplasm"/>
    <property type="evidence" value="ECO:0007669"/>
    <property type="project" value="TreeGrafter"/>
</dbReference>
<accession>A0A061IAN4</accession>
<evidence type="ECO:0000256" key="5">
    <source>
        <dbReference type="ARBA" id="ARBA00022280"/>
    </source>
</evidence>
<dbReference type="GO" id="GO:0008798">
    <property type="term" value="F:beta-aspartyl-peptidase activity"/>
    <property type="evidence" value="ECO:0007669"/>
    <property type="project" value="UniProtKB-EC"/>
</dbReference>
<dbReference type="AlphaFoldDB" id="A0A061IAN4"/>
<evidence type="ECO:0000256" key="14">
    <source>
        <dbReference type="ARBA" id="ARBA00049366"/>
    </source>
</evidence>
<dbReference type="EC" id="3.4.19.5" evidence="3"/>
<protein>
    <recommendedName>
        <fullName evidence="5">Isoaspartyl peptidase/L-asparaginase</fullName>
        <ecNumber evidence="3">3.4.19.5</ecNumber>
        <ecNumber evidence="4">3.5.1.1</ecNumber>
    </recommendedName>
    <alternativeName>
        <fullName evidence="10">Asparaginase-like protein 1</fullName>
    </alternativeName>
    <alternativeName>
        <fullName evidence="13">Beta-aspartyl-peptidase</fullName>
    </alternativeName>
    <alternativeName>
        <fullName evidence="11">Isoaspartyl dipeptidase</fullName>
    </alternativeName>
    <alternativeName>
        <fullName evidence="12">L-asparagine amidohydrolase</fullName>
    </alternativeName>
</protein>
<dbReference type="GO" id="GO:0033345">
    <property type="term" value="P:L-asparagine catabolic process via L-aspartate"/>
    <property type="evidence" value="ECO:0007669"/>
    <property type="project" value="TreeGrafter"/>
</dbReference>
<keyword evidence="6" id="KW-0645">Protease</keyword>